<sequence>MAVHVKIVMDVACNSAENFVNKVKSRLTDVVDVVDAKYSCEDQLSMDDISI</sequence>
<accession>A0A0B1TFH0</accession>
<dbReference type="AlphaFoldDB" id="A0A0B1TFH0"/>
<dbReference type="Proteomes" id="UP000053660">
    <property type="component" value="Unassembled WGS sequence"/>
</dbReference>
<name>A0A0B1TFH0_OESDE</name>
<keyword evidence="2" id="KW-1185">Reference proteome</keyword>
<evidence type="ECO:0000313" key="2">
    <source>
        <dbReference type="Proteomes" id="UP000053660"/>
    </source>
</evidence>
<evidence type="ECO:0000313" key="1">
    <source>
        <dbReference type="EMBL" id="KHJ94562.1"/>
    </source>
</evidence>
<reference evidence="1 2" key="1">
    <citation type="submission" date="2014-03" db="EMBL/GenBank/DDBJ databases">
        <title>Draft genome of the hookworm Oesophagostomum dentatum.</title>
        <authorList>
            <person name="Mitreva M."/>
        </authorList>
    </citation>
    <scope>NUCLEOTIDE SEQUENCE [LARGE SCALE GENOMIC DNA]</scope>
    <source>
        <strain evidence="1 2">OD-Hann</strain>
    </source>
</reference>
<protein>
    <submittedName>
        <fullName evidence="1">Uncharacterized protein</fullName>
    </submittedName>
</protein>
<proteinExistence type="predicted"/>
<dbReference type="EMBL" id="KN550283">
    <property type="protein sequence ID" value="KHJ94562.1"/>
    <property type="molecule type" value="Genomic_DNA"/>
</dbReference>
<gene>
    <name evidence="1" type="ORF">OESDEN_05508</name>
</gene>
<organism evidence="1 2">
    <name type="scientific">Oesophagostomum dentatum</name>
    <name type="common">Nodular worm</name>
    <dbReference type="NCBI Taxonomy" id="61180"/>
    <lineage>
        <taxon>Eukaryota</taxon>
        <taxon>Metazoa</taxon>
        <taxon>Ecdysozoa</taxon>
        <taxon>Nematoda</taxon>
        <taxon>Chromadorea</taxon>
        <taxon>Rhabditida</taxon>
        <taxon>Rhabditina</taxon>
        <taxon>Rhabditomorpha</taxon>
        <taxon>Strongyloidea</taxon>
        <taxon>Strongylidae</taxon>
        <taxon>Oesophagostomum</taxon>
    </lineage>
</organism>